<feature type="region of interest" description="Disordered" evidence="9">
    <location>
        <begin position="1085"/>
        <end position="1122"/>
    </location>
</feature>
<evidence type="ECO:0000256" key="5">
    <source>
        <dbReference type="ARBA" id="ARBA00022833"/>
    </source>
</evidence>
<evidence type="ECO:0000256" key="9">
    <source>
        <dbReference type="SAM" id="MobiDB-lite"/>
    </source>
</evidence>
<feature type="domain" description="C2H2-type" evidence="10">
    <location>
        <begin position="400"/>
        <end position="427"/>
    </location>
</feature>
<gene>
    <name evidence="11" type="ORF">AAP_05332</name>
</gene>
<evidence type="ECO:0000256" key="6">
    <source>
        <dbReference type="ARBA" id="ARBA00023242"/>
    </source>
</evidence>
<dbReference type="Pfam" id="PF00096">
    <property type="entry name" value="zf-C2H2"/>
    <property type="match status" value="2"/>
</dbReference>
<keyword evidence="12" id="KW-1185">Reference proteome</keyword>
<feature type="region of interest" description="Disordered" evidence="9">
    <location>
        <begin position="372"/>
        <end position="393"/>
    </location>
</feature>
<keyword evidence="4 7" id="KW-0863">Zinc-finger</keyword>
<dbReference type="SMART" id="SM00355">
    <property type="entry name" value="ZnF_C2H2"/>
    <property type="match status" value="3"/>
</dbReference>
<feature type="compositionally biased region" description="Low complexity" evidence="9">
    <location>
        <begin position="372"/>
        <end position="390"/>
    </location>
</feature>
<dbReference type="Proteomes" id="UP000242877">
    <property type="component" value="Unassembled WGS sequence"/>
</dbReference>
<feature type="compositionally biased region" description="Low complexity" evidence="9">
    <location>
        <begin position="1090"/>
        <end position="1102"/>
    </location>
</feature>
<keyword evidence="6" id="KW-0539">Nucleus</keyword>
<feature type="compositionally biased region" description="Low complexity" evidence="9">
    <location>
        <begin position="106"/>
        <end position="134"/>
    </location>
</feature>
<dbReference type="Gene3D" id="3.30.160.60">
    <property type="entry name" value="Classic Zinc Finger"/>
    <property type="match status" value="3"/>
</dbReference>
<keyword evidence="3" id="KW-0677">Repeat</keyword>
<feature type="compositionally biased region" description="Basic and acidic residues" evidence="9">
    <location>
        <begin position="234"/>
        <end position="261"/>
    </location>
</feature>
<dbReference type="GO" id="GO:0008270">
    <property type="term" value="F:zinc ion binding"/>
    <property type="evidence" value="ECO:0007669"/>
    <property type="project" value="UniProtKB-KW"/>
</dbReference>
<evidence type="ECO:0000259" key="10">
    <source>
        <dbReference type="PROSITE" id="PS50157"/>
    </source>
</evidence>
<evidence type="ECO:0000256" key="1">
    <source>
        <dbReference type="ARBA" id="ARBA00004123"/>
    </source>
</evidence>
<feature type="region of interest" description="Disordered" evidence="9">
    <location>
        <begin position="473"/>
        <end position="792"/>
    </location>
</feature>
<feature type="compositionally biased region" description="Low complexity" evidence="9">
    <location>
        <begin position="695"/>
        <end position="706"/>
    </location>
</feature>
<feature type="compositionally biased region" description="Basic and acidic residues" evidence="9">
    <location>
        <begin position="710"/>
        <end position="722"/>
    </location>
</feature>
<dbReference type="PROSITE" id="PS50157">
    <property type="entry name" value="ZINC_FINGER_C2H2_2"/>
    <property type="match status" value="3"/>
</dbReference>
<feature type="compositionally biased region" description="Low complexity" evidence="9">
    <location>
        <begin position="757"/>
        <end position="770"/>
    </location>
</feature>
<comment type="caution">
    <text evidence="11">The sequence shown here is derived from an EMBL/GenBank/DDBJ whole genome shotgun (WGS) entry which is preliminary data.</text>
</comment>
<accession>A0A167VQ82</accession>
<feature type="compositionally biased region" description="Low complexity" evidence="9">
    <location>
        <begin position="956"/>
        <end position="967"/>
    </location>
</feature>
<feature type="region of interest" description="Disordered" evidence="9">
    <location>
        <begin position="106"/>
        <end position="185"/>
    </location>
</feature>
<dbReference type="InterPro" id="IPR050888">
    <property type="entry name" value="ZnF_C2H2-type_TF"/>
</dbReference>
<dbReference type="PANTHER" id="PTHR24406">
    <property type="entry name" value="TRANSCRIPTIONAL REPRESSOR CTCFL-RELATED"/>
    <property type="match status" value="1"/>
</dbReference>
<name>A0A167VQ82_9EURO</name>
<feature type="compositionally biased region" description="Basic and acidic residues" evidence="9">
    <location>
        <begin position="542"/>
        <end position="557"/>
    </location>
</feature>
<feature type="compositionally biased region" description="Polar residues" evidence="9">
    <location>
        <begin position="984"/>
        <end position="1005"/>
    </location>
</feature>
<dbReference type="FunFam" id="3.30.160.60:FF:000446">
    <property type="entry name" value="Zinc finger protein"/>
    <property type="match status" value="1"/>
</dbReference>
<dbReference type="AlphaFoldDB" id="A0A167VQ82"/>
<feature type="region of interest" description="Disordered" evidence="9">
    <location>
        <begin position="807"/>
        <end position="967"/>
    </location>
</feature>
<feature type="compositionally biased region" description="Basic residues" evidence="9">
    <location>
        <begin position="591"/>
        <end position="601"/>
    </location>
</feature>
<keyword evidence="8" id="KW-0175">Coiled coil</keyword>
<feature type="compositionally biased region" description="Low complexity" evidence="9">
    <location>
        <begin position="643"/>
        <end position="661"/>
    </location>
</feature>
<evidence type="ECO:0000256" key="7">
    <source>
        <dbReference type="PROSITE-ProRule" id="PRU00042"/>
    </source>
</evidence>
<protein>
    <submittedName>
        <fullName evidence="11">C2H2 zinc finger protein</fullName>
    </submittedName>
</protein>
<dbReference type="OrthoDB" id="8117402at2759"/>
<evidence type="ECO:0000313" key="12">
    <source>
        <dbReference type="Proteomes" id="UP000242877"/>
    </source>
</evidence>
<feature type="compositionally biased region" description="Polar residues" evidence="9">
    <location>
        <begin position="1016"/>
        <end position="1028"/>
    </location>
</feature>
<dbReference type="InterPro" id="IPR036236">
    <property type="entry name" value="Znf_C2H2_sf"/>
</dbReference>
<proteinExistence type="predicted"/>
<dbReference type="SUPFAM" id="SSF57667">
    <property type="entry name" value="beta-beta-alpha zinc fingers"/>
    <property type="match status" value="2"/>
</dbReference>
<feature type="region of interest" description="Disordered" evidence="9">
    <location>
        <begin position="984"/>
        <end position="1033"/>
    </location>
</feature>
<comment type="subcellular location">
    <subcellularLocation>
        <location evidence="1">Nucleus</location>
    </subcellularLocation>
</comment>
<dbReference type="InterPro" id="IPR013087">
    <property type="entry name" value="Znf_C2H2_type"/>
</dbReference>
<feature type="compositionally biased region" description="Polar residues" evidence="9">
    <location>
        <begin position="670"/>
        <end position="680"/>
    </location>
</feature>
<keyword evidence="5" id="KW-0862">Zinc</keyword>
<evidence type="ECO:0000256" key="8">
    <source>
        <dbReference type="SAM" id="Coils"/>
    </source>
</evidence>
<sequence length="1122" mass="119127">MATNNLSHDASAVLYHHRGDREDMNMDMKMNMDIDRVRDPLTAAVTGANASNSAGGASFGASSAPTLRFAADSDADLPPITTTTTATTTTATTTAATTTGTATASITASSSSSSSSSSSTAAPTTTATDTAISAPAPPTGATSIADILTSPSSPPLSGPGDMRAASRNNNRNHNHSQNHPSVSMSMSLSMSMPMAMPAAAAASPTKSPAITIAAVASPTAQDDTLPPIRRKRAHDPESDTERHSSPRRKYTETPDVKHLDRPAATNAAFMRLQNLTNGEDTESVSGSNNSNNKSLSYPLPDYPNKHLRLNDEDNGDDTHANVNSDAHAARGMSVPPLARMPHRADTTNSTLSAYDIDPSSSSAVAATAATLSSSNNISSNHRNNSYSSTTASHLPNGKKYSCPYCGTQFTRHHNLKSHLLTHSEEKPHNCDVCDQRFRRRHDMKRHMKLHTGERPHICPRCGRRFARGDALARHAKGPGGCAGRRESGGSSLGLGDPGDYLSAGSMHATDKGRSLSTSSIPPHTARDDNGDHVTVTISNAPQDDRESKTGGRDDPQERLIFTEPDLMDEEDEQNTPLRSRRGEESADDRSHRHIGLQHKHPTAPDTHHLHPSSAYDHYHRHGRRSPHDPYTYPMAGSAASQDSSEGVSHSSASTSSRPIISATLLPSPVSRANSGNSNDAQPDVHLGPTLPPAVSISESPKSISPKFQFQKHEATVHMDAHRSSAHTQRSVSPQPLYPHSSIVHSPPYIRHPDQSRRPSSPRSTATSSISQLRAQTDDQPIDQNNSDFKGRTESLKPHYHAALATFSQSQASSQQQQQQQQAQQISPRQLPIPPGMPVGQTYPHPSSTHHQHSHSHQGAPYAHTERKGHSHRHSASSCGSLGSGYRPNNPPNDDNNAPKTLSPRHHRASTYSHSRSQSVSRPPSHSQLQSATRSQFSAIPTSAPQPSSSAGGQLLPPASSVTASPSSGITPLATAGSMMNNSILMSSAPPSSTTLPHLNPIQSSYLHPLPPPRPQRTLSATSATSNPAGSMLGSGSLSSKFQLTLPHPEGWAYVQSLEERVAILEAEYKEMRARLTAIERCGPAPLGHLGTTTSTTATTTGPAAGGGAPAASAGNTESEAHA</sequence>
<feature type="compositionally biased region" description="Low complexity" evidence="9">
    <location>
        <begin position="78"/>
        <end position="91"/>
    </location>
</feature>
<evidence type="ECO:0000313" key="11">
    <source>
        <dbReference type="EMBL" id="KZZ87848.1"/>
    </source>
</evidence>
<feature type="compositionally biased region" description="Polar residues" evidence="9">
    <location>
        <begin position="771"/>
        <end position="787"/>
    </location>
</feature>
<feature type="compositionally biased region" description="Low complexity" evidence="9">
    <location>
        <begin position="158"/>
        <end position="169"/>
    </location>
</feature>
<keyword evidence="2" id="KW-0479">Metal-binding</keyword>
<feature type="compositionally biased region" description="Polar residues" evidence="9">
    <location>
        <begin position="909"/>
        <end position="951"/>
    </location>
</feature>
<dbReference type="PROSITE" id="PS00028">
    <property type="entry name" value="ZINC_FINGER_C2H2_1"/>
    <property type="match status" value="2"/>
</dbReference>
<feature type="region of interest" description="Disordered" evidence="9">
    <location>
        <begin position="216"/>
        <end position="262"/>
    </location>
</feature>
<organism evidence="11 12">
    <name type="scientific">Ascosphaera apis ARSEF 7405</name>
    <dbReference type="NCBI Taxonomy" id="392613"/>
    <lineage>
        <taxon>Eukaryota</taxon>
        <taxon>Fungi</taxon>
        <taxon>Dikarya</taxon>
        <taxon>Ascomycota</taxon>
        <taxon>Pezizomycotina</taxon>
        <taxon>Eurotiomycetes</taxon>
        <taxon>Eurotiomycetidae</taxon>
        <taxon>Onygenales</taxon>
        <taxon>Ascosphaeraceae</taxon>
        <taxon>Ascosphaera</taxon>
    </lineage>
</organism>
<dbReference type="GO" id="GO:0005634">
    <property type="term" value="C:nucleus"/>
    <property type="evidence" value="ECO:0007669"/>
    <property type="project" value="UniProtKB-SubCell"/>
</dbReference>
<feature type="compositionally biased region" description="Low complexity" evidence="9">
    <location>
        <begin position="283"/>
        <end position="296"/>
    </location>
</feature>
<feature type="compositionally biased region" description="Basic and acidic residues" evidence="9">
    <location>
        <begin position="580"/>
        <end position="590"/>
    </location>
</feature>
<dbReference type="EMBL" id="AZGZ01000030">
    <property type="protein sequence ID" value="KZZ87848.1"/>
    <property type="molecule type" value="Genomic_DNA"/>
</dbReference>
<evidence type="ECO:0000256" key="2">
    <source>
        <dbReference type="ARBA" id="ARBA00022723"/>
    </source>
</evidence>
<feature type="domain" description="C2H2-type" evidence="10">
    <location>
        <begin position="428"/>
        <end position="455"/>
    </location>
</feature>
<feature type="compositionally biased region" description="Low complexity" evidence="9">
    <location>
        <begin position="807"/>
        <end position="824"/>
    </location>
</feature>
<evidence type="ECO:0000256" key="4">
    <source>
        <dbReference type="ARBA" id="ARBA00022771"/>
    </source>
</evidence>
<feature type="domain" description="C2H2-type" evidence="10">
    <location>
        <begin position="456"/>
        <end position="486"/>
    </location>
</feature>
<reference evidence="11 12" key="1">
    <citation type="journal article" date="2016" name="Genome Biol. Evol.">
        <title>Divergent and convergent evolution of fungal pathogenicity.</title>
        <authorList>
            <person name="Shang Y."/>
            <person name="Xiao G."/>
            <person name="Zheng P."/>
            <person name="Cen K."/>
            <person name="Zhan S."/>
            <person name="Wang C."/>
        </authorList>
    </citation>
    <scope>NUCLEOTIDE SEQUENCE [LARGE SCALE GENOMIC DNA]</scope>
    <source>
        <strain evidence="11 12">ARSEF 7405</strain>
    </source>
</reference>
<dbReference type="FunFam" id="3.30.160.60:FF:000145">
    <property type="entry name" value="Zinc finger protein 574"/>
    <property type="match status" value="1"/>
</dbReference>
<feature type="coiled-coil region" evidence="8">
    <location>
        <begin position="1054"/>
        <end position="1081"/>
    </location>
</feature>
<dbReference type="VEuPathDB" id="FungiDB:AAP_05332"/>
<feature type="region of interest" description="Disordered" evidence="9">
    <location>
        <begin position="72"/>
        <end position="91"/>
    </location>
</feature>
<feature type="region of interest" description="Disordered" evidence="9">
    <location>
        <begin position="278"/>
        <end position="303"/>
    </location>
</feature>
<evidence type="ECO:0000256" key="3">
    <source>
        <dbReference type="ARBA" id="ARBA00022737"/>
    </source>
</evidence>